<evidence type="ECO:0000256" key="1">
    <source>
        <dbReference type="SAM" id="MobiDB-lite"/>
    </source>
</evidence>
<dbReference type="VEuPathDB" id="FungiDB:PTTG_27341"/>
<evidence type="ECO:0000313" key="4">
    <source>
        <dbReference type="EnsemblFungi" id="PTTG_27341-t43_1-p1"/>
    </source>
</evidence>
<feature type="region of interest" description="Disordered" evidence="1">
    <location>
        <begin position="1"/>
        <end position="93"/>
    </location>
</feature>
<proteinExistence type="predicted"/>
<organism evidence="3">
    <name type="scientific">Puccinia triticina (isolate 1-1 / race 1 (BBBD))</name>
    <name type="common">Brown leaf rust fungus</name>
    <dbReference type="NCBI Taxonomy" id="630390"/>
    <lineage>
        <taxon>Eukaryota</taxon>
        <taxon>Fungi</taxon>
        <taxon>Dikarya</taxon>
        <taxon>Basidiomycota</taxon>
        <taxon>Pucciniomycotina</taxon>
        <taxon>Pucciniomycetes</taxon>
        <taxon>Pucciniales</taxon>
        <taxon>Pucciniaceae</taxon>
        <taxon>Puccinia</taxon>
    </lineage>
</organism>
<reference evidence="3" key="2">
    <citation type="submission" date="2016-05" db="EMBL/GenBank/DDBJ databases">
        <title>Comparative analysis highlights variable genome content of wheat rusts and divergence of the mating loci.</title>
        <authorList>
            <person name="Cuomo C.A."/>
            <person name="Bakkeren G."/>
            <person name="Szabo L."/>
            <person name="Khalil H."/>
            <person name="Joly D."/>
            <person name="Goldberg J."/>
            <person name="Young S."/>
            <person name="Zeng Q."/>
            <person name="Fellers J."/>
        </authorList>
    </citation>
    <scope>NUCLEOTIDE SEQUENCE [LARGE SCALE GENOMIC DNA]</scope>
    <source>
        <strain evidence="3">1-1 BBBD Race 1</strain>
    </source>
</reference>
<keyword evidence="5" id="KW-1185">Reference proteome</keyword>
<reference evidence="4 5" key="3">
    <citation type="journal article" date="2017" name="G3 (Bethesda)">
        <title>Comparative analysis highlights variable genome content of wheat rusts and divergence of the mating loci.</title>
        <authorList>
            <person name="Cuomo C.A."/>
            <person name="Bakkeren G."/>
            <person name="Khalil H.B."/>
            <person name="Panwar V."/>
            <person name="Joly D."/>
            <person name="Linning R."/>
            <person name="Sakthikumar S."/>
            <person name="Song X."/>
            <person name="Adiconis X."/>
            <person name="Fan L."/>
            <person name="Goldberg J.M."/>
            <person name="Levin J.Z."/>
            <person name="Young S."/>
            <person name="Zeng Q."/>
            <person name="Anikster Y."/>
            <person name="Bruce M."/>
            <person name="Wang M."/>
            <person name="Yin C."/>
            <person name="McCallum B."/>
            <person name="Szabo L.J."/>
            <person name="Hulbert S."/>
            <person name="Chen X."/>
            <person name="Fellers J.P."/>
        </authorList>
    </citation>
    <scope>NUCLEOTIDE SEQUENCE</scope>
    <source>
        <strain evidence="4">isolate 1-1 / race 1 (BBBD)</strain>
        <strain evidence="5">Isolate 1-1 / race 1 (BBBD)</strain>
    </source>
</reference>
<evidence type="ECO:0000313" key="3">
    <source>
        <dbReference type="EMBL" id="OAV93421.1"/>
    </source>
</evidence>
<dbReference type="Pfam" id="PF22936">
    <property type="entry name" value="Pol_BBD"/>
    <property type="match status" value="1"/>
</dbReference>
<gene>
    <name evidence="3" type="ORF">PTTG_27341</name>
</gene>
<dbReference type="STRING" id="630390.A0A180GLI6"/>
<sequence>MVKQAFDDERTGSISSSLHATAINNTPRIKQESALAASNPAPFCTPGVHNPDTNHSEKKCRALKNKKPTAKSATIKEPASDDDDQHDSSSISTTSSGLLCIRKALSAVKSNDVCFLDSGASHHMFSDKSRFTGYRKRSTQIALADGNHLESVGEGYVTLIANDGTISSSKRCMFLV</sequence>
<dbReference type="Proteomes" id="UP000005240">
    <property type="component" value="Unassembled WGS sequence"/>
</dbReference>
<protein>
    <recommendedName>
        <fullName evidence="2">Retrovirus-related Pol polyprotein from transposon TNT 1-94-like beta-barrel domain-containing protein</fullName>
    </recommendedName>
</protein>
<dbReference type="EMBL" id="ADAS02000051">
    <property type="protein sequence ID" value="OAV93421.1"/>
    <property type="molecule type" value="Genomic_DNA"/>
</dbReference>
<accession>A0A180GLI6</accession>
<reference evidence="4" key="4">
    <citation type="submission" date="2025-05" db="UniProtKB">
        <authorList>
            <consortium name="EnsemblFungi"/>
        </authorList>
    </citation>
    <scope>IDENTIFICATION</scope>
    <source>
        <strain evidence="4">isolate 1-1 / race 1 (BBBD)</strain>
    </source>
</reference>
<name>A0A180GLI6_PUCT1</name>
<dbReference type="AlphaFoldDB" id="A0A180GLI6"/>
<evidence type="ECO:0000259" key="2">
    <source>
        <dbReference type="Pfam" id="PF22936"/>
    </source>
</evidence>
<reference evidence="3" key="1">
    <citation type="submission" date="2009-11" db="EMBL/GenBank/DDBJ databases">
        <authorList>
            <consortium name="The Broad Institute Genome Sequencing Platform"/>
            <person name="Ward D."/>
            <person name="Feldgarden M."/>
            <person name="Earl A."/>
            <person name="Young S.K."/>
            <person name="Zeng Q."/>
            <person name="Koehrsen M."/>
            <person name="Alvarado L."/>
            <person name="Berlin A."/>
            <person name="Bochicchio J."/>
            <person name="Borenstein D."/>
            <person name="Chapman S.B."/>
            <person name="Chen Z."/>
            <person name="Engels R."/>
            <person name="Freedman E."/>
            <person name="Gellesch M."/>
            <person name="Goldberg J."/>
            <person name="Griggs A."/>
            <person name="Gujja S."/>
            <person name="Heilman E."/>
            <person name="Heiman D."/>
            <person name="Hepburn T."/>
            <person name="Howarth C."/>
            <person name="Jen D."/>
            <person name="Larson L."/>
            <person name="Lewis B."/>
            <person name="Mehta T."/>
            <person name="Park D."/>
            <person name="Pearson M."/>
            <person name="Roberts A."/>
            <person name="Saif S."/>
            <person name="Shea T."/>
            <person name="Shenoy N."/>
            <person name="Sisk P."/>
            <person name="Stolte C."/>
            <person name="Sykes S."/>
            <person name="Thomson T."/>
            <person name="Walk T."/>
            <person name="White J."/>
            <person name="Yandava C."/>
            <person name="Izard J."/>
            <person name="Baranova O.V."/>
            <person name="Blanton J.M."/>
            <person name="Tanner A.C."/>
            <person name="Dewhirst F.E."/>
            <person name="Haas B."/>
            <person name="Nusbaum C."/>
            <person name="Birren B."/>
        </authorList>
    </citation>
    <scope>NUCLEOTIDE SEQUENCE [LARGE SCALE GENOMIC DNA]</scope>
    <source>
        <strain evidence="3">1-1 BBBD Race 1</strain>
    </source>
</reference>
<feature type="compositionally biased region" description="Basic and acidic residues" evidence="1">
    <location>
        <begin position="1"/>
        <end position="11"/>
    </location>
</feature>
<dbReference type="OrthoDB" id="2504515at2759"/>
<feature type="compositionally biased region" description="Polar residues" evidence="1">
    <location>
        <begin position="12"/>
        <end position="28"/>
    </location>
</feature>
<dbReference type="EnsemblFungi" id="PTTG_27341-t43_1">
    <property type="protein sequence ID" value="PTTG_27341-t43_1-p1"/>
    <property type="gene ID" value="PTTG_27341"/>
</dbReference>
<feature type="domain" description="Retrovirus-related Pol polyprotein from transposon TNT 1-94-like beta-barrel" evidence="2">
    <location>
        <begin position="115"/>
        <end position="165"/>
    </location>
</feature>
<dbReference type="InterPro" id="IPR054722">
    <property type="entry name" value="PolX-like_BBD"/>
</dbReference>
<evidence type="ECO:0000313" key="5">
    <source>
        <dbReference type="Proteomes" id="UP000005240"/>
    </source>
</evidence>